<evidence type="ECO:0000313" key="2">
    <source>
        <dbReference type="Proteomes" id="UP000008311"/>
    </source>
</evidence>
<feature type="non-terminal residue" evidence="1">
    <location>
        <position position="229"/>
    </location>
</feature>
<dbReference type="PANTHER" id="PTHR15663:SF6">
    <property type="entry name" value="COMM DOMAIN-CONTAINING PROTEIN-RELATED"/>
    <property type="match status" value="1"/>
</dbReference>
<proteinExistence type="predicted"/>
<protein>
    <submittedName>
        <fullName evidence="1">Uncharacterized protein</fullName>
    </submittedName>
</protein>
<dbReference type="PANTHER" id="PTHR15663">
    <property type="entry name" value="COMM DOMAIN-CONTAINING PROTEIN 9"/>
    <property type="match status" value="1"/>
</dbReference>
<reference evidence="2" key="1">
    <citation type="journal article" date="2010" name="Nat. Biotechnol.">
        <title>Draft genome sequence of the oilseed species Ricinus communis.</title>
        <authorList>
            <person name="Chan A.P."/>
            <person name="Crabtree J."/>
            <person name="Zhao Q."/>
            <person name="Lorenzi H."/>
            <person name="Orvis J."/>
            <person name="Puiu D."/>
            <person name="Melake-Berhan A."/>
            <person name="Jones K.M."/>
            <person name="Redman J."/>
            <person name="Chen G."/>
            <person name="Cahoon E.B."/>
            <person name="Gedil M."/>
            <person name="Stanke M."/>
            <person name="Haas B.J."/>
            <person name="Wortman J.R."/>
            <person name="Fraser-Liggett C.M."/>
            <person name="Ravel J."/>
            <person name="Rabinowicz P.D."/>
        </authorList>
    </citation>
    <scope>NUCLEOTIDE SEQUENCE [LARGE SCALE GENOMIC DNA]</scope>
    <source>
        <strain evidence="2">cv. Hale</strain>
    </source>
</reference>
<organism evidence="1 2">
    <name type="scientific">Ricinus communis</name>
    <name type="common">Castor bean</name>
    <dbReference type="NCBI Taxonomy" id="3988"/>
    <lineage>
        <taxon>Eukaryota</taxon>
        <taxon>Viridiplantae</taxon>
        <taxon>Streptophyta</taxon>
        <taxon>Embryophyta</taxon>
        <taxon>Tracheophyta</taxon>
        <taxon>Spermatophyta</taxon>
        <taxon>Magnoliopsida</taxon>
        <taxon>eudicotyledons</taxon>
        <taxon>Gunneridae</taxon>
        <taxon>Pentapetalae</taxon>
        <taxon>rosids</taxon>
        <taxon>fabids</taxon>
        <taxon>Malpighiales</taxon>
        <taxon>Euphorbiaceae</taxon>
        <taxon>Acalyphoideae</taxon>
        <taxon>Acalypheae</taxon>
        <taxon>Ricinus</taxon>
    </lineage>
</organism>
<feature type="non-terminal residue" evidence="1">
    <location>
        <position position="1"/>
    </location>
</feature>
<gene>
    <name evidence="1" type="ORF">RCOM_1317290</name>
</gene>
<dbReference type="InterPro" id="IPR037360">
    <property type="entry name" value="COMMD9"/>
</dbReference>
<dbReference type="Proteomes" id="UP000008311">
    <property type="component" value="Unassembled WGS sequence"/>
</dbReference>
<evidence type="ECO:0000313" key="1">
    <source>
        <dbReference type="EMBL" id="EEF37077.1"/>
    </source>
</evidence>
<dbReference type="InParanoid" id="B9SH35"/>
<dbReference type="eggNOG" id="ENOG502QSJE">
    <property type="taxonomic scope" value="Eukaryota"/>
</dbReference>
<sequence>EQVANLQGFEALTSRFNNLCLEAIKYAEEGAVAVETYNVAISALSEGVKKIASMKKNVAKFAPPISQGSENSLEDSSKKSTFSVPEMVPSLWHWQDAPHRFNLNDVGVPAADLNQPSISPVSIHRDGGPSDNTVVLTYFKSMTWVIENKTSTPAEKVAVINLKLQDYGKNPSGETDVQFRLTRITLEPMLKSMAYISQQLTAPANRVAVINLKLQDTKTTTGETEVKFQ</sequence>
<dbReference type="STRING" id="3988.B9SH35"/>
<dbReference type="EMBL" id="EQ973958">
    <property type="protein sequence ID" value="EEF37077.1"/>
    <property type="molecule type" value="Genomic_DNA"/>
</dbReference>
<keyword evidence="2" id="KW-1185">Reference proteome</keyword>
<name>B9SH35_RICCO</name>
<dbReference type="AlphaFoldDB" id="B9SH35"/>
<accession>B9SH35</accession>